<dbReference type="InterPro" id="IPR012093">
    <property type="entry name" value="Pirin"/>
</dbReference>
<comment type="caution">
    <text evidence="6">The sequence shown here is derived from an EMBL/GenBank/DDBJ whole genome shotgun (WGS) entry which is preliminary data.</text>
</comment>
<dbReference type="SUPFAM" id="SSF51182">
    <property type="entry name" value="RmlC-like cupins"/>
    <property type="match status" value="1"/>
</dbReference>
<keyword evidence="2" id="KW-0479">Metal-binding</keyword>
<dbReference type="EMBL" id="JABGBN010000002">
    <property type="protein sequence ID" value="NOL51208.1"/>
    <property type="molecule type" value="Genomic_DNA"/>
</dbReference>
<feature type="domain" description="Pirin C-terminal" evidence="5">
    <location>
        <begin position="172"/>
        <end position="270"/>
    </location>
</feature>
<dbReference type="CDD" id="cd02247">
    <property type="entry name" value="cupin_pirin_C"/>
    <property type="match status" value="1"/>
</dbReference>
<accession>A0A849P6M8</accession>
<evidence type="ECO:0000259" key="4">
    <source>
        <dbReference type="Pfam" id="PF02678"/>
    </source>
</evidence>
<evidence type="ECO:0000259" key="5">
    <source>
        <dbReference type="Pfam" id="PF05726"/>
    </source>
</evidence>
<comment type="cofactor">
    <cofactor evidence="2">
        <name>Fe cation</name>
        <dbReference type="ChEBI" id="CHEBI:24875"/>
    </cofactor>
    <text evidence="2">Binds 1 Fe cation per subunit.</text>
</comment>
<organism evidence="6 7">
    <name type="scientific">Pelistega suis</name>
    <dbReference type="NCBI Taxonomy" id="1631957"/>
    <lineage>
        <taxon>Bacteria</taxon>
        <taxon>Pseudomonadati</taxon>
        <taxon>Pseudomonadota</taxon>
        <taxon>Betaproteobacteria</taxon>
        <taxon>Burkholderiales</taxon>
        <taxon>Alcaligenaceae</taxon>
        <taxon>Pelistega</taxon>
    </lineage>
</organism>
<reference evidence="6 7" key="1">
    <citation type="submission" date="2020-05" db="EMBL/GenBank/DDBJ databases">
        <authorList>
            <person name="Niu N."/>
        </authorList>
    </citation>
    <scope>NUCLEOTIDE SEQUENCE [LARGE SCALE GENOMIC DNA]</scope>
    <source>
        <strain evidence="6 7">3340-03</strain>
    </source>
</reference>
<name>A0A849P6M8_9BURK</name>
<dbReference type="Proteomes" id="UP000537862">
    <property type="component" value="Unassembled WGS sequence"/>
</dbReference>
<evidence type="ECO:0000256" key="3">
    <source>
        <dbReference type="RuleBase" id="RU003457"/>
    </source>
</evidence>
<proteinExistence type="inferred from homology"/>
<feature type="binding site" evidence="2">
    <location>
        <position position="57"/>
    </location>
    <ligand>
        <name>Fe cation</name>
        <dbReference type="ChEBI" id="CHEBI:24875"/>
    </ligand>
</feature>
<dbReference type="Pfam" id="PF05726">
    <property type="entry name" value="Pirin_C"/>
    <property type="match status" value="1"/>
</dbReference>
<dbReference type="PIRSF" id="PIRSF006232">
    <property type="entry name" value="Pirin"/>
    <property type="match status" value="1"/>
</dbReference>
<keyword evidence="7" id="KW-1185">Reference proteome</keyword>
<dbReference type="PANTHER" id="PTHR13903:SF8">
    <property type="entry name" value="PIRIN"/>
    <property type="match status" value="1"/>
</dbReference>
<dbReference type="InterPro" id="IPR011051">
    <property type="entry name" value="RmlC_Cupin_sf"/>
</dbReference>
<feature type="binding site" evidence="2">
    <location>
        <position position="101"/>
    </location>
    <ligand>
        <name>Fe cation</name>
        <dbReference type="ChEBI" id="CHEBI:24875"/>
    </ligand>
</feature>
<dbReference type="Gene3D" id="2.60.120.10">
    <property type="entry name" value="Jelly Rolls"/>
    <property type="match status" value="2"/>
</dbReference>
<evidence type="ECO:0000313" key="7">
    <source>
        <dbReference type="Proteomes" id="UP000537862"/>
    </source>
</evidence>
<dbReference type="InterPro" id="IPR008778">
    <property type="entry name" value="Pirin_C_dom"/>
</dbReference>
<protein>
    <submittedName>
        <fullName evidence="6">Pirin family protein</fullName>
    </submittedName>
</protein>
<dbReference type="InterPro" id="IPR014710">
    <property type="entry name" value="RmlC-like_jellyroll"/>
</dbReference>
<evidence type="ECO:0000256" key="2">
    <source>
        <dbReference type="PIRSR" id="PIRSR006232-1"/>
    </source>
</evidence>
<dbReference type="AlphaFoldDB" id="A0A849P6M8"/>
<dbReference type="InterPro" id="IPR003829">
    <property type="entry name" value="Pirin_N_dom"/>
</dbReference>
<dbReference type="PANTHER" id="PTHR13903">
    <property type="entry name" value="PIRIN-RELATED"/>
    <property type="match status" value="1"/>
</dbReference>
<sequence>MSIRSITTIYAADKAVDNGDILLWRALPLPQRYSLGPYVFIDHYSHKGLRGIGDRPHPHAGIEVISYIIDGGVAHRDSFGFKDTINAGDAQWICAGKGIIHAEQPTAPRHGLQLWTSLPPSKKMLDPAYRSYRKEEIPVFEKDGAQIRVIAGTVDGVKGPLATITENTFAYISLPAHGQLRLTVPAQELGIYVTKGKLAIGEGQTLGVEGLAILSDGDEVVLQAAEEPVELALLGGEPAEGPILFDGPFVMDTVERLQQAYSDYHSGKMGTLQ</sequence>
<feature type="domain" description="Pirin N-terminal" evidence="4">
    <location>
        <begin position="30"/>
        <end position="115"/>
    </location>
</feature>
<feature type="binding site" evidence="2">
    <location>
        <position position="59"/>
    </location>
    <ligand>
        <name>Fe cation</name>
        <dbReference type="ChEBI" id="CHEBI:24875"/>
    </ligand>
</feature>
<evidence type="ECO:0000313" key="6">
    <source>
        <dbReference type="EMBL" id="NOL51208.1"/>
    </source>
</evidence>
<evidence type="ECO:0000256" key="1">
    <source>
        <dbReference type="ARBA" id="ARBA00008416"/>
    </source>
</evidence>
<keyword evidence="2" id="KW-0408">Iron</keyword>
<gene>
    <name evidence="6" type="ORF">HKX39_03350</name>
</gene>
<dbReference type="GO" id="GO:0046872">
    <property type="term" value="F:metal ion binding"/>
    <property type="evidence" value="ECO:0007669"/>
    <property type="project" value="UniProtKB-KW"/>
</dbReference>
<dbReference type="Pfam" id="PF02678">
    <property type="entry name" value="Pirin"/>
    <property type="match status" value="1"/>
</dbReference>
<dbReference type="RefSeq" id="WP_171679913.1">
    <property type="nucleotide sequence ID" value="NZ_JABGBN010000002.1"/>
</dbReference>
<feature type="binding site" evidence="2">
    <location>
        <position position="103"/>
    </location>
    <ligand>
        <name>Fe cation</name>
        <dbReference type="ChEBI" id="CHEBI:24875"/>
    </ligand>
</feature>
<comment type="similarity">
    <text evidence="1 3">Belongs to the pirin family.</text>
</comment>